<evidence type="ECO:0000256" key="5">
    <source>
        <dbReference type="ARBA" id="ARBA00023136"/>
    </source>
</evidence>
<dbReference type="PANTHER" id="PTHR47371">
    <property type="entry name" value="LIPOTEICHOIC ACID SYNTHASE"/>
    <property type="match status" value="1"/>
</dbReference>
<dbReference type="PANTHER" id="PTHR47371:SF3">
    <property type="entry name" value="PHOSPHOGLYCEROL TRANSFERASE I"/>
    <property type="match status" value="1"/>
</dbReference>
<gene>
    <name evidence="8" type="ORF">FNB15_01225</name>
</gene>
<evidence type="ECO:0000256" key="3">
    <source>
        <dbReference type="ARBA" id="ARBA00022692"/>
    </source>
</evidence>
<keyword evidence="5 6" id="KW-0472">Membrane</keyword>
<dbReference type="KEGG" id="fer:FNB15_01225"/>
<name>A0A516GXB5_9PROT</name>
<evidence type="ECO:0000256" key="4">
    <source>
        <dbReference type="ARBA" id="ARBA00022989"/>
    </source>
</evidence>
<protein>
    <submittedName>
        <fullName evidence="8">LTA synthase family protein</fullName>
    </submittedName>
</protein>
<dbReference type="InterPro" id="IPR000917">
    <property type="entry name" value="Sulfatase_N"/>
</dbReference>
<feature type="transmembrane region" description="Helical" evidence="6">
    <location>
        <begin position="55"/>
        <end position="88"/>
    </location>
</feature>
<reference evidence="8 9" key="1">
    <citation type="submission" date="2019-07" db="EMBL/GenBank/DDBJ databases">
        <title>Genome sequencing for Ferrovibrio sp. K5.</title>
        <authorList>
            <person name="Park S.-J."/>
        </authorList>
    </citation>
    <scope>NUCLEOTIDE SEQUENCE [LARGE SCALE GENOMIC DNA]</scope>
    <source>
        <strain evidence="8 9">K5</strain>
    </source>
</reference>
<keyword evidence="4 6" id="KW-1133">Transmembrane helix</keyword>
<keyword evidence="3 6" id="KW-0812">Transmembrane</keyword>
<dbReference type="SUPFAM" id="SSF53649">
    <property type="entry name" value="Alkaline phosphatase-like"/>
    <property type="match status" value="1"/>
</dbReference>
<dbReference type="Proteomes" id="UP000317496">
    <property type="component" value="Chromosome"/>
</dbReference>
<feature type="transmembrane region" description="Helical" evidence="6">
    <location>
        <begin position="100"/>
        <end position="122"/>
    </location>
</feature>
<dbReference type="CDD" id="cd16015">
    <property type="entry name" value="LTA_synthase"/>
    <property type="match status" value="1"/>
</dbReference>
<evidence type="ECO:0000259" key="7">
    <source>
        <dbReference type="Pfam" id="PF00884"/>
    </source>
</evidence>
<organism evidence="8 9">
    <name type="scientific">Ferrovibrio terrae</name>
    <dbReference type="NCBI Taxonomy" id="2594003"/>
    <lineage>
        <taxon>Bacteria</taxon>
        <taxon>Pseudomonadati</taxon>
        <taxon>Pseudomonadota</taxon>
        <taxon>Alphaproteobacteria</taxon>
        <taxon>Rhodospirillales</taxon>
        <taxon>Rhodospirillaceae</taxon>
        <taxon>Ferrovibrio</taxon>
    </lineage>
</organism>
<dbReference type="Pfam" id="PF00884">
    <property type="entry name" value="Sulfatase"/>
    <property type="match status" value="1"/>
</dbReference>
<dbReference type="OrthoDB" id="9760224at2"/>
<evidence type="ECO:0000256" key="1">
    <source>
        <dbReference type="ARBA" id="ARBA00004651"/>
    </source>
</evidence>
<proteinExistence type="predicted"/>
<dbReference type="InterPro" id="IPR050448">
    <property type="entry name" value="OpgB/LTA_synthase_biosynth"/>
</dbReference>
<evidence type="ECO:0000313" key="9">
    <source>
        <dbReference type="Proteomes" id="UP000317496"/>
    </source>
</evidence>
<dbReference type="GO" id="GO:0005886">
    <property type="term" value="C:plasma membrane"/>
    <property type="evidence" value="ECO:0007669"/>
    <property type="project" value="UniProtKB-SubCell"/>
</dbReference>
<dbReference type="InterPro" id="IPR017850">
    <property type="entry name" value="Alkaline_phosphatase_core_sf"/>
</dbReference>
<feature type="transmembrane region" description="Helical" evidence="6">
    <location>
        <begin position="192"/>
        <end position="211"/>
    </location>
</feature>
<feature type="transmembrane region" description="Helical" evidence="6">
    <location>
        <begin position="22"/>
        <end position="49"/>
    </location>
</feature>
<dbReference type="AlphaFoldDB" id="A0A516GXB5"/>
<feature type="transmembrane region" description="Helical" evidence="6">
    <location>
        <begin position="153"/>
        <end position="171"/>
    </location>
</feature>
<keyword evidence="9" id="KW-1185">Reference proteome</keyword>
<evidence type="ECO:0000256" key="6">
    <source>
        <dbReference type="SAM" id="Phobius"/>
    </source>
</evidence>
<dbReference type="EMBL" id="CP041636">
    <property type="protein sequence ID" value="QDO95980.1"/>
    <property type="molecule type" value="Genomic_DNA"/>
</dbReference>
<feature type="domain" description="Sulfatase N-terminal" evidence="7">
    <location>
        <begin position="292"/>
        <end position="566"/>
    </location>
</feature>
<accession>A0A516GXB5</accession>
<evidence type="ECO:0000313" key="8">
    <source>
        <dbReference type="EMBL" id="QDO95980.1"/>
    </source>
</evidence>
<keyword evidence="2" id="KW-1003">Cell membrane</keyword>
<dbReference type="RefSeq" id="WP_144066961.1">
    <property type="nucleotide sequence ID" value="NZ_CP041636.1"/>
</dbReference>
<sequence>MLLTPRREIAPFQTPDRIPPRLGFWLLCLGIFMVLSAAVRLTLTIWIALDTPDSFLSFAVAWLVGLADDAATAVLLGLPFLLGLYLLIRVFRWRTGKALAHLLLVGLLGLAVFAAVAELFFWDEYNSRFNGIAVYYLIFPKEVLGNIRESFDLRIYLPAIAAIVLAIYAVLRRRLNHVLETPLQSGEWRRSAAVAAAATLLALPFLLGGPYEPVIARTTNELAVNGMHSILNAFLTNDSKYDGIYPGIDEAEAIPLLRDMVRQDNTTNLATPGERSLRRHIDNGPMPAKKLNVVLVLEESFGSVYFEDVFEDRQRDYRNTVSPNWHRIAEDSLLFTNIYATGDRTVRALEAIFTSFPPIPGISTARRNGSEGMNSLPFLLRQFGYRSTFLYGGPTSFDNMGYFWRSIGFDRVLGQSDIADRGFKTIWGVADEYMFKEALARIDDMAAEPGPFFFACLTVSNHRPFRYPDGRIPQRPGLGFKEQAAAYADWSLGQFIDAARDKPWFDDTVFVLIGDHGPKVWGAAQIPVQGFRVPLVIYAPKHLKPARNPVLGSSMDVAPTLLGLLGLSYDSPFFGIDLHRVPPGGGRIAMAHNFDVAVGDGRNAVILTPKGATRPYAMQPGPFQLQPVPAETVPALIMKQAAAQTQTAHRMFYARQYHELSEKP</sequence>
<dbReference type="Gene3D" id="3.30.1120.80">
    <property type="match status" value="1"/>
</dbReference>
<comment type="subcellular location">
    <subcellularLocation>
        <location evidence="1">Cell membrane</location>
        <topology evidence="1">Multi-pass membrane protein</topology>
    </subcellularLocation>
</comment>
<dbReference type="Gene3D" id="3.40.720.10">
    <property type="entry name" value="Alkaline Phosphatase, subunit A"/>
    <property type="match status" value="1"/>
</dbReference>
<evidence type="ECO:0000256" key="2">
    <source>
        <dbReference type="ARBA" id="ARBA00022475"/>
    </source>
</evidence>